<evidence type="ECO:0000256" key="2">
    <source>
        <dbReference type="SAM" id="Phobius"/>
    </source>
</evidence>
<dbReference type="EMBL" id="JAUJQS010000008">
    <property type="protein sequence ID" value="MDN7565703.1"/>
    <property type="molecule type" value="Genomic_DNA"/>
</dbReference>
<keyword evidence="2" id="KW-1133">Transmembrane helix</keyword>
<evidence type="ECO:0000256" key="1">
    <source>
        <dbReference type="SAM" id="MobiDB-lite"/>
    </source>
</evidence>
<dbReference type="AlphaFoldDB" id="A0AAP4R1E1"/>
<feature type="transmembrane region" description="Helical" evidence="2">
    <location>
        <begin position="188"/>
        <end position="208"/>
    </location>
</feature>
<feature type="region of interest" description="Disordered" evidence="1">
    <location>
        <begin position="261"/>
        <end position="318"/>
    </location>
</feature>
<organism evidence="3 4">
    <name type="scientific">Burkholderia contaminans</name>
    <dbReference type="NCBI Taxonomy" id="488447"/>
    <lineage>
        <taxon>Bacteria</taxon>
        <taxon>Pseudomonadati</taxon>
        <taxon>Pseudomonadota</taxon>
        <taxon>Betaproteobacteria</taxon>
        <taxon>Burkholderiales</taxon>
        <taxon>Burkholderiaceae</taxon>
        <taxon>Burkholderia</taxon>
        <taxon>Burkholderia cepacia complex</taxon>
    </lineage>
</organism>
<keyword evidence="2" id="KW-0472">Membrane</keyword>
<name>A0AAP4R1E1_9BURK</name>
<protein>
    <submittedName>
        <fullName evidence="3">DUF4239 domain-containing protein</fullName>
    </submittedName>
</protein>
<accession>A0AAP4R1E1</accession>
<proteinExistence type="predicted"/>
<gene>
    <name evidence="3" type="ORF">QZM56_14420</name>
</gene>
<reference evidence="3" key="1">
    <citation type="submission" date="2023-07" db="EMBL/GenBank/DDBJ databases">
        <title>A collection of bacterial strains from the Burkholderia cepacia Research Laboratory and Repository.</title>
        <authorList>
            <person name="Lipuma J."/>
            <person name="Spilker T."/>
            <person name="Caverly L."/>
        </authorList>
    </citation>
    <scope>NUCLEOTIDE SEQUENCE</scope>
    <source>
        <strain evidence="3">AU44979</strain>
    </source>
</reference>
<comment type="caution">
    <text evidence="3">The sequence shown here is derived from an EMBL/GenBank/DDBJ whole genome shotgun (WGS) entry which is preliminary data.</text>
</comment>
<feature type="transmembrane region" description="Helical" evidence="2">
    <location>
        <begin position="12"/>
        <end position="37"/>
    </location>
</feature>
<dbReference type="RefSeq" id="WP_232357041.1">
    <property type="nucleotide sequence ID" value="NZ_JAEDXE010000001.1"/>
</dbReference>
<sequence>MTMLFLYNWPSWLMGLFIVIATVSAALGAYAVFRRILPVDLLPEQRAMAITMVSVITTINSLLIAFSAISVWDAYNGAEHTVEAEATAAGELSRDLAAFGDPVADAARDALRAYLDGVVRDEWPKMQQQASADAQAAARFDRLFDLANRIEPRSERQRVLLGEVLARANEMAKHREQRLLTLDAAMPVTLWGVVVLTSVLSFLLLYLLPGTRFHIALVTSWALTLGLAFFFVLAVDRPFAGEVSVKPEPLRAIVAAMDGQSRRSGPAASRDVPALPRSRRRTRADDAAVASAPTVSPPPGERTTRLPDQMQGDHDDTR</sequence>
<dbReference type="InterPro" id="IPR025333">
    <property type="entry name" value="DUF4239"/>
</dbReference>
<feature type="transmembrane region" description="Helical" evidence="2">
    <location>
        <begin position="215"/>
        <end position="235"/>
    </location>
</feature>
<dbReference type="Proteomes" id="UP001172109">
    <property type="component" value="Unassembled WGS sequence"/>
</dbReference>
<feature type="transmembrane region" description="Helical" evidence="2">
    <location>
        <begin position="49"/>
        <end position="72"/>
    </location>
</feature>
<evidence type="ECO:0000313" key="4">
    <source>
        <dbReference type="Proteomes" id="UP001172109"/>
    </source>
</evidence>
<keyword evidence="2" id="KW-0812">Transmembrane</keyword>
<evidence type="ECO:0000313" key="3">
    <source>
        <dbReference type="EMBL" id="MDN7565703.1"/>
    </source>
</evidence>
<dbReference type="Pfam" id="PF14023">
    <property type="entry name" value="Bestrophin-like"/>
    <property type="match status" value="1"/>
</dbReference>